<comment type="caution">
    <text evidence="3">The sequence shown here is derived from an EMBL/GenBank/DDBJ whole genome shotgun (WGS) entry which is preliminary data.</text>
</comment>
<dbReference type="OrthoDB" id="9789113at2"/>
<dbReference type="CDD" id="cd03395">
    <property type="entry name" value="PAP2_like_4"/>
    <property type="match status" value="1"/>
</dbReference>
<feature type="transmembrane region" description="Helical" evidence="1">
    <location>
        <begin position="166"/>
        <end position="187"/>
    </location>
</feature>
<sequence length="198" mass="22951">MWFNFFKEFILWLSDIDARLLLIVNGAHSPFFDSVMWCISGRWIWVPFYAVLAYLLFRRMSWKRASICLVTIGLIILAADQTCATLIRPEIGRLRPANLNNPLSSFVHVVNGYRGGRYGFPSCHAANTFALAVFMSLVIRHKWFTVMMFSWAFVVSYSRMYLGVHYFGDLFCGATIGSLFAVLFYYLPKIRNYHSIHD</sequence>
<dbReference type="InterPro" id="IPR036938">
    <property type="entry name" value="PAP2/HPO_sf"/>
</dbReference>
<evidence type="ECO:0000313" key="3">
    <source>
        <dbReference type="EMBL" id="RHK48904.1"/>
    </source>
</evidence>
<feature type="transmembrane region" description="Helical" evidence="1">
    <location>
        <begin position="143"/>
        <end position="160"/>
    </location>
</feature>
<feature type="domain" description="Phosphatidic acid phosphatase type 2/haloperoxidase" evidence="2">
    <location>
        <begin position="67"/>
        <end position="185"/>
    </location>
</feature>
<keyword evidence="1" id="KW-0472">Membrane</keyword>
<dbReference type="Pfam" id="PF01569">
    <property type="entry name" value="PAP2"/>
    <property type="match status" value="1"/>
</dbReference>
<proteinExistence type="predicted"/>
<gene>
    <name evidence="3" type="ORF">DW060_09860</name>
</gene>
<dbReference type="PANTHER" id="PTHR14969">
    <property type="entry name" value="SPHINGOSINE-1-PHOSPHATE PHOSPHOHYDROLASE"/>
    <property type="match status" value="1"/>
</dbReference>
<evidence type="ECO:0000259" key="2">
    <source>
        <dbReference type="SMART" id="SM00014"/>
    </source>
</evidence>
<dbReference type="EMBL" id="QRNO01000053">
    <property type="protein sequence ID" value="RHK48904.1"/>
    <property type="molecule type" value="Genomic_DNA"/>
</dbReference>
<evidence type="ECO:0000313" key="4">
    <source>
        <dbReference type="Proteomes" id="UP000286598"/>
    </source>
</evidence>
<dbReference type="Gene3D" id="1.20.144.10">
    <property type="entry name" value="Phosphatidic acid phosphatase type 2/haloperoxidase"/>
    <property type="match status" value="1"/>
</dbReference>
<evidence type="ECO:0000256" key="1">
    <source>
        <dbReference type="SAM" id="Phobius"/>
    </source>
</evidence>
<feature type="transmembrane region" description="Helical" evidence="1">
    <location>
        <begin position="34"/>
        <end position="57"/>
    </location>
</feature>
<name>A0A3R6HZN8_9BACT</name>
<dbReference type="SMART" id="SM00014">
    <property type="entry name" value="acidPPc"/>
    <property type="match status" value="1"/>
</dbReference>
<protein>
    <submittedName>
        <fullName evidence="3">Phosphatase PAP2 family protein</fullName>
    </submittedName>
</protein>
<dbReference type="Proteomes" id="UP000286598">
    <property type="component" value="Unassembled WGS sequence"/>
</dbReference>
<keyword evidence="4" id="KW-1185">Reference proteome</keyword>
<dbReference type="SUPFAM" id="SSF48317">
    <property type="entry name" value="Acid phosphatase/Vanadium-dependent haloperoxidase"/>
    <property type="match status" value="1"/>
</dbReference>
<organism evidence="3 4">
    <name type="scientific">Leyella stercorea</name>
    <dbReference type="NCBI Taxonomy" id="363265"/>
    <lineage>
        <taxon>Bacteria</taxon>
        <taxon>Pseudomonadati</taxon>
        <taxon>Bacteroidota</taxon>
        <taxon>Bacteroidia</taxon>
        <taxon>Bacteroidales</taxon>
        <taxon>Prevotellaceae</taxon>
        <taxon>Leyella</taxon>
    </lineage>
</organism>
<keyword evidence="1" id="KW-1133">Transmembrane helix</keyword>
<reference evidence="3 4" key="1">
    <citation type="submission" date="2018-08" db="EMBL/GenBank/DDBJ databases">
        <title>A genome reference for cultivated species of the human gut microbiota.</title>
        <authorList>
            <person name="Zou Y."/>
            <person name="Xue W."/>
            <person name="Luo G."/>
        </authorList>
    </citation>
    <scope>NUCLEOTIDE SEQUENCE [LARGE SCALE GENOMIC DNA]</scope>
    <source>
        <strain evidence="3 4">AF42-9</strain>
    </source>
</reference>
<keyword evidence="1" id="KW-0812">Transmembrane</keyword>
<dbReference type="InterPro" id="IPR000326">
    <property type="entry name" value="PAP2/HPO"/>
</dbReference>
<dbReference type="AlphaFoldDB" id="A0A3R6HZN8"/>
<dbReference type="PANTHER" id="PTHR14969:SF13">
    <property type="entry name" value="AT30094P"/>
    <property type="match status" value="1"/>
</dbReference>
<accession>A0A3R6HZN8</accession>